<keyword evidence="3" id="KW-1185">Reference proteome</keyword>
<dbReference type="Gene3D" id="3.10.450.530">
    <property type="entry name" value="Ribonuclease toxin, BrnT, of type II toxin-antitoxin system"/>
    <property type="match status" value="1"/>
</dbReference>
<evidence type="ECO:0000256" key="1">
    <source>
        <dbReference type="SAM" id="Phobius"/>
    </source>
</evidence>
<dbReference type="Proteomes" id="UP001285154">
    <property type="component" value="Unassembled WGS sequence"/>
</dbReference>
<evidence type="ECO:0000313" key="2">
    <source>
        <dbReference type="EMBL" id="MDX8535424.1"/>
    </source>
</evidence>
<keyword evidence="1" id="KW-1133">Transmembrane helix</keyword>
<proteinExistence type="predicted"/>
<evidence type="ECO:0000313" key="3">
    <source>
        <dbReference type="Proteomes" id="UP001285154"/>
    </source>
</evidence>
<accession>A0ABU5ADR8</accession>
<comment type="caution">
    <text evidence="2">The sequence shown here is derived from an EMBL/GenBank/DDBJ whole genome shotgun (WGS) entry which is preliminary data.</text>
</comment>
<dbReference type="InterPro" id="IPR038573">
    <property type="entry name" value="BrnT_sf"/>
</dbReference>
<dbReference type="RefSeq" id="WP_320253053.1">
    <property type="nucleotide sequence ID" value="NZ_JAVIIQ010000020.1"/>
</dbReference>
<keyword evidence="1" id="KW-0812">Transmembrane</keyword>
<name>A0ABU5ADR8_9HYPH</name>
<keyword evidence="1" id="KW-0472">Membrane</keyword>
<reference evidence="2 3" key="1">
    <citation type="submission" date="2023-08" db="EMBL/GenBank/DDBJ databases">
        <title>Implementing the SeqCode for naming new Mesorhizobium species isolated from Vachellia karroo root nodules.</title>
        <authorList>
            <person name="Van Lill M."/>
        </authorList>
    </citation>
    <scope>NUCLEOTIDE SEQUENCE [LARGE SCALE GENOMIC DNA]</scope>
    <source>
        <strain evidence="2 3">VK25D</strain>
    </source>
</reference>
<gene>
    <name evidence="2" type="ORF">RFM42_30895</name>
</gene>
<sequence length="85" mass="9404">MKIVWDEPKRLANIEKHGLDFAALDDGFFLTSTIRTAKARRFMAIGRLVGGVVAVVFARLGSEGISIISMRPANQAERRLFDGKV</sequence>
<dbReference type="Pfam" id="PF04365">
    <property type="entry name" value="BrnT_toxin"/>
    <property type="match status" value="1"/>
</dbReference>
<organism evidence="2 3">
    <name type="scientific">Mesorhizobium vachelliae</name>
    <dbReference type="NCBI Taxonomy" id="3072309"/>
    <lineage>
        <taxon>Bacteria</taxon>
        <taxon>Pseudomonadati</taxon>
        <taxon>Pseudomonadota</taxon>
        <taxon>Alphaproteobacteria</taxon>
        <taxon>Hyphomicrobiales</taxon>
        <taxon>Phyllobacteriaceae</taxon>
        <taxon>Mesorhizobium</taxon>
    </lineage>
</organism>
<protein>
    <submittedName>
        <fullName evidence="2">BrnT family toxin</fullName>
    </submittedName>
</protein>
<feature type="transmembrane region" description="Helical" evidence="1">
    <location>
        <begin position="42"/>
        <end position="61"/>
    </location>
</feature>
<dbReference type="InterPro" id="IPR007460">
    <property type="entry name" value="BrnT_toxin"/>
</dbReference>
<dbReference type="EMBL" id="JAVIIQ010000020">
    <property type="protein sequence ID" value="MDX8535424.1"/>
    <property type="molecule type" value="Genomic_DNA"/>
</dbReference>